<feature type="compositionally biased region" description="Basic residues" evidence="1">
    <location>
        <begin position="44"/>
        <end position="59"/>
    </location>
</feature>
<feature type="compositionally biased region" description="Basic residues" evidence="1">
    <location>
        <begin position="295"/>
        <end position="307"/>
    </location>
</feature>
<keyword evidence="3" id="KW-1185">Reference proteome</keyword>
<dbReference type="InParanoid" id="E4XHX2"/>
<dbReference type="AlphaFoldDB" id="E4XHX2"/>
<name>E4XHX2_OIKDI</name>
<feature type="region of interest" description="Disordered" evidence="1">
    <location>
        <begin position="38"/>
        <end position="62"/>
    </location>
</feature>
<evidence type="ECO:0000313" key="3">
    <source>
        <dbReference type="Proteomes" id="UP000001307"/>
    </source>
</evidence>
<organism evidence="2">
    <name type="scientific">Oikopleura dioica</name>
    <name type="common">Tunicate</name>
    <dbReference type="NCBI Taxonomy" id="34765"/>
    <lineage>
        <taxon>Eukaryota</taxon>
        <taxon>Metazoa</taxon>
        <taxon>Chordata</taxon>
        <taxon>Tunicata</taxon>
        <taxon>Appendicularia</taxon>
        <taxon>Copelata</taxon>
        <taxon>Oikopleuridae</taxon>
        <taxon>Oikopleura</taxon>
    </lineage>
</organism>
<sequence>MRLLPYFTFFSGILGQALSIENEERSLVRRAAKGQADLASFERGRRKKKAKRGKKKKKLGPQSEFFKRDFHQRWSALSKLVQQFANKNVKSKKKKITNLINKINSKAKSSLPLPGQRSNQCIKFNETARYEKKQSQQMKRNSRAQKRSERRISQSERKASRLFNDDIQEASRKRRETDEYDEEYEYADYDSTYEDYILYGEHTSDYDDEFGAKHPDESKDGVIASSLNVRGRRGKKKGKLGPKRIWFNMLQGARGFILSDMKYCANQRALLKRIDGLEKKVKINAPILNQPPPKCKGRKCKKKGKSG</sequence>
<dbReference type="Proteomes" id="UP000001307">
    <property type="component" value="Unassembled WGS sequence"/>
</dbReference>
<reference evidence="2" key="1">
    <citation type="journal article" date="2010" name="Science">
        <title>Plasticity of animal genome architecture unmasked by rapid evolution of a pelagic tunicate.</title>
        <authorList>
            <person name="Denoeud F."/>
            <person name="Henriet S."/>
            <person name="Mungpakdee S."/>
            <person name="Aury J.M."/>
            <person name="Da Silva C."/>
            <person name="Brinkmann H."/>
            <person name="Mikhaleva J."/>
            <person name="Olsen L.C."/>
            <person name="Jubin C."/>
            <person name="Canestro C."/>
            <person name="Bouquet J.M."/>
            <person name="Danks G."/>
            <person name="Poulain J."/>
            <person name="Campsteijn C."/>
            <person name="Adamski M."/>
            <person name="Cross I."/>
            <person name="Yadetie F."/>
            <person name="Muffato M."/>
            <person name="Louis A."/>
            <person name="Butcher S."/>
            <person name="Tsagkogeorga G."/>
            <person name="Konrad A."/>
            <person name="Singh S."/>
            <person name="Jensen M.F."/>
            <person name="Cong E.H."/>
            <person name="Eikeseth-Otteraa H."/>
            <person name="Noel B."/>
            <person name="Anthouard V."/>
            <person name="Porcel B.M."/>
            <person name="Kachouri-Lafond R."/>
            <person name="Nishino A."/>
            <person name="Ugolini M."/>
            <person name="Chourrout P."/>
            <person name="Nishida H."/>
            <person name="Aasland R."/>
            <person name="Huzurbazar S."/>
            <person name="Westhof E."/>
            <person name="Delsuc F."/>
            <person name="Lehrach H."/>
            <person name="Reinhardt R."/>
            <person name="Weissenbach J."/>
            <person name="Roy S.W."/>
            <person name="Artiguenave F."/>
            <person name="Postlethwait J.H."/>
            <person name="Manak J.R."/>
            <person name="Thompson E.M."/>
            <person name="Jaillon O."/>
            <person name="Du Pasquier L."/>
            <person name="Boudinot P."/>
            <person name="Liberles D.A."/>
            <person name="Volff J.N."/>
            <person name="Philippe H."/>
            <person name="Lenhard B."/>
            <person name="Roest Crollius H."/>
            <person name="Wincker P."/>
            <person name="Chourrout D."/>
        </authorList>
    </citation>
    <scope>NUCLEOTIDE SEQUENCE [LARGE SCALE GENOMIC DNA]</scope>
</reference>
<dbReference type="EMBL" id="FN653053">
    <property type="protein sequence ID" value="CBY10188.1"/>
    <property type="molecule type" value="Genomic_DNA"/>
</dbReference>
<accession>E4XHX2</accession>
<feature type="region of interest" description="Disordered" evidence="1">
    <location>
        <begin position="287"/>
        <end position="307"/>
    </location>
</feature>
<dbReference type="OrthoDB" id="10482371at2759"/>
<feature type="compositionally biased region" description="Basic and acidic residues" evidence="1">
    <location>
        <begin position="146"/>
        <end position="159"/>
    </location>
</feature>
<gene>
    <name evidence="2" type="ORF">GSOID_T00011121001</name>
</gene>
<proteinExistence type="predicted"/>
<feature type="region of interest" description="Disordered" evidence="1">
    <location>
        <begin position="130"/>
        <end position="181"/>
    </location>
</feature>
<evidence type="ECO:0000313" key="2">
    <source>
        <dbReference type="EMBL" id="CBY10188.1"/>
    </source>
</evidence>
<evidence type="ECO:0000256" key="1">
    <source>
        <dbReference type="SAM" id="MobiDB-lite"/>
    </source>
</evidence>
<protein>
    <submittedName>
        <fullName evidence="2">Uncharacterized protein</fullName>
    </submittedName>
</protein>